<accession>A0A0G1C3B1</accession>
<dbReference type="InterPro" id="IPR037147">
    <property type="entry name" value="Ribosomal_bL28_sf"/>
</dbReference>
<dbReference type="GO" id="GO:1990904">
    <property type="term" value="C:ribonucleoprotein complex"/>
    <property type="evidence" value="ECO:0007669"/>
    <property type="project" value="UniProtKB-KW"/>
</dbReference>
<dbReference type="InterPro" id="IPR050096">
    <property type="entry name" value="Bacterial_rp_bL28"/>
</dbReference>
<dbReference type="GO" id="GO:0005840">
    <property type="term" value="C:ribosome"/>
    <property type="evidence" value="ECO:0007669"/>
    <property type="project" value="UniProtKB-KW"/>
</dbReference>
<reference evidence="4 5" key="1">
    <citation type="journal article" date="2015" name="Nature">
        <title>rRNA introns, odd ribosomes, and small enigmatic genomes across a large radiation of phyla.</title>
        <authorList>
            <person name="Brown C.T."/>
            <person name="Hug L.A."/>
            <person name="Thomas B.C."/>
            <person name="Sharon I."/>
            <person name="Castelle C.J."/>
            <person name="Singh A."/>
            <person name="Wilkins M.J."/>
            <person name="Williams K.H."/>
            <person name="Banfield J.F."/>
        </authorList>
    </citation>
    <scope>NUCLEOTIDE SEQUENCE [LARGE SCALE GENOMIC DNA]</scope>
</reference>
<dbReference type="EMBL" id="LCEY01000034">
    <property type="protein sequence ID" value="KKS79949.1"/>
    <property type="molecule type" value="Genomic_DNA"/>
</dbReference>
<dbReference type="Pfam" id="PF00830">
    <property type="entry name" value="Ribosomal_L28"/>
    <property type="match status" value="1"/>
</dbReference>
<dbReference type="InterPro" id="IPR026569">
    <property type="entry name" value="Ribosomal_bL28"/>
</dbReference>
<sequence length="78" mass="8848">MSKICENCGKVTVVGKSGTHRRGVAGKRWKKRAQKTIRTFAPNLHVVTLVVDGERRRMKLCTNCLKKFRKIQSQGIHA</sequence>
<protein>
    <submittedName>
        <fullName evidence="4">50S ribosomal protein L28</fullName>
    </submittedName>
</protein>
<comment type="similarity">
    <text evidence="1">Belongs to the bacterial ribosomal protein bL28 family.</text>
</comment>
<proteinExistence type="inferred from homology"/>
<comment type="caution">
    <text evidence="4">The sequence shown here is derived from an EMBL/GenBank/DDBJ whole genome shotgun (WGS) entry which is preliminary data.</text>
</comment>
<dbReference type="AlphaFoldDB" id="A0A0G1C3B1"/>
<dbReference type="InterPro" id="IPR034704">
    <property type="entry name" value="Ribosomal_bL28/bL31-like_sf"/>
</dbReference>
<keyword evidence="2 4" id="KW-0689">Ribosomal protein</keyword>
<evidence type="ECO:0000256" key="1">
    <source>
        <dbReference type="ARBA" id="ARBA00008760"/>
    </source>
</evidence>
<dbReference type="PANTHER" id="PTHR39080:SF1">
    <property type="entry name" value="LARGE RIBOSOMAL SUBUNIT PROTEIN BL28A"/>
    <property type="match status" value="1"/>
</dbReference>
<evidence type="ECO:0000313" key="5">
    <source>
        <dbReference type="Proteomes" id="UP000034611"/>
    </source>
</evidence>
<dbReference type="Gene3D" id="2.30.170.40">
    <property type="entry name" value="Ribosomal protein L28/L24"/>
    <property type="match status" value="1"/>
</dbReference>
<dbReference type="GO" id="GO:0003735">
    <property type="term" value="F:structural constituent of ribosome"/>
    <property type="evidence" value="ECO:0007669"/>
    <property type="project" value="InterPro"/>
</dbReference>
<dbReference type="Proteomes" id="UP000034611">
    <property type="component" value="Unassembled WGS sequence"/>
</dbReference>
<organism evidence="4 5">
    <name type="scientific">Candidatus Woesebacteria bacterium GW2011_GWC1_43_10b</name>
    <dbReference type="NCBI Taxonomy" id="1618585"/>
    <lineage>
        <taxon>Bacteria</taxon>
        <taxon>Candidatus Woeseibacteriota</taxon>
    </lineage>
</organism>
<dbReference type="SUPFAM" id="SSF143800">
    <property type="entry name" value="L28p-like"/>
    <property type="match status" value="1"/>
</dbReference>
<gene>
    <name evidence="4" type="ORF">UV56_C0034G0006</name>
</gene>
<evidence type="ECO:0000256" key="2">
    <source>
        <dbReference type="ARBA" id="ARBA00022980"/>
    </source>
</evidence>
<dbReference type="PANTHER" id="PTHR39080">
    <property type="entry name" value="50S RIBOSOMAL PROTEIN L28"/>
    <property type="match status" value="1"/>
</dbReference>
<name>A0A0G1C3B1_9BACT</name>
<keyword evidence="3" id="KW-0687">Ribonucleoprotein</keyword>
<evidence type="ECO:0000313" key="4">
    <source>
        <dbReference type="EMBL" id="KKS79949.1"/>
    </source>
</evidence>
<evidence type="ECO:0000256" key="3">
    <source>
        <dbReference type="ARBA" id="ARBA00023274"/>
    </source>
</evidence>